<dbReference type="InterPro" id="IPR050469">
    <property type="entry name" value="Diguanylate_Cyclase"/>
</dbReference>
<reference evidence="6 7" key="1">
    <citation type="journal article" date="2012" name="Science">
        <title>Ecological populations of bacteria act as socially cohesive units of antibiotic production and resistance.</title>
        <authorList>
            <person name="Cordero O.X."/>
            <person name="Wildschutte H."/>
            <person name="Kirkup B."/>
            <person name="Proehl S."/>
            <person name="Ngo L."/>
            <person name="Hussain F."/>
            <person name="Le Roux F."/>
            <person name="Mincer T."/>
            <person name="Polz M.F."/>
        </authorList>
    </citation>
    <scope>NUCLEOTIDE SEQUENCE [LARGE SCALE GENOMIC DNA]</scope>
    <source>
        <strain evidence="6 7">FF-238</strain>
    </source>
</reference>
<name>A0A1E5CNG1_9VIBR</name>
<dbReference type="EMBL" id="AJYW02000290">
    <property type="protein sequence ID" value="OEE71463.1"/>
    <property type="molecule type" value="Genomic_DNA"/>
</dbReference>
<dbReference type="InterPro" id="IPR000014">
    <property type="entry name" value="PAS"/>
</dbReference>
<protein>
    <recommendedName>
        <fullName evidence="2">diguanylate cyclase</fullName>
        <ecNumber evidence="2">2.7.7.65</ecNumber>
    </recommendedName>
</protein>
<dbReference type="SMART" id="SM00091">
    <property type="entry name" value="PAS"/>
    <property type="match status" value="1"/>
</dbReference>
<dbReference type="PROSITE" id="PS50887">
    <property type="entry name" value="GGDEF"/>
    <property type="match status" value="1"/>
</dbReference>
<evidence type="ECO:0000313" key="7">
    <source>
        <dbReference type="Proteomes" id="UP000094165"/>
    </source>
</evidence>
<comment type="caution">
    <text evidence="6">The sequence shown here is derived from an EMBL/GenBank/DDBJ whole genome shotgun (WGS) entry which is preliminary data.</text>
</comment>
<gene>
    <name evidence="6" type="ORF">A130_00995</name>
</gene>
<dbReference type="CDD" id="cd01949">
    <property type="entry name" value="GGDEF"/>
    <property type="match status" value="1"/>
</dbReference>
<accession>A0A1E5CNG1</accession>
<dbReference type="InterPro" id="IPR035965">
    <property type="entry name" value="PAS-like_dom_sf"/>
</dbReference>
<dbReference type="SUPFAM" id="SSF55781">
    <property type="entry name" value="GAF domain-like"/>
    <property type="match status" value="1"/>
</dbReference>
<dbReference type="Pfam" id="PF00989">
    <property type="entry name" value="PAS"/>
    <property type="match status" value="1"/>
</dbReference>
<dbReference type="GO" id="GO:0052621">
    <property type="term" value="F:diguanylate cyclase activity"/>
    <property type="evidence" value="ECO:0007669"/>
    <property type="project" value="UniProtKB-EC"/>
</dbReference>
<dbReference type="PANTHER" id="PTHR45138">
    <property type="entry name" value="REGULATORY COMPONENTS OF SENSORY TRANSDUCTION SYSTEM"/>
    <property type="match status" value="1"/>
</dbReference>
<dbReference type="PROSITE" id="PS50112">
    <property type="entry name" value="PAS"/>
    <property type="match status" value="1"/>
</dbReference>
<evidence type="ECO:0000259" key="5">
    <source>
        <dbReference type="PROSITE" id="PS50887"/>
    </source>
</evidence>
<dbReference type="InterPro" id="IPR000160">
    <property type="entry name" value="GGDEF_dom"/>
</dbReference>
<dbReference type="Pfam" id="PF01590">
    <property type="entry name" value="GAF"/>
    <property type="match status" value="1"/>
</dbReference>
<dbReference type="Gene3D" id="3.30.450.20">
    <property type="entry name" value="PAS domain"/>
    <property type="match status" value="1"/>
</dbReference>
<dbReference type="NCBIfam" id="TIGR00229">
    <property type="entry name" value="sensory_box"/>
    <property type="match status" value="1"/>
</dbReference>
<dbReference type="SUPFAM" id="SSF55785">
    <property type="entry name" value="PYP-like sensor domain (PAS domain)"/>
    <property type="match status" value="1"/>
</dbReference>
<dbReference type="InterPro" id="IPR043128">
    <property type="entry name" value="Rev_trsase/Diguanyl_cyclase"/>
</dbReference>
<evidence type="ECO:0000313" key="6">
    <source>
        <dbReference type="EMBL" id="OEE71463.1"/>
    </source>
</evidence>
<evidence type="ECO:0000259" key="4">
    <source>
        <dbReference type="PROSITE" id="PS50112"/>
    </source>
</evidence>
<dbReference type="Gene3D" id="3.30.450.40">
    <property type="match status" value="1"/>
</dbReference>
<dbReference type="AlphaFoldDB" id="A0A1E5CNG1"/>
<dbReference type="InterPro" id="IPR029787">
    <property type="entry name" value="Nucleotide_cyclase"/>
</dbReference>
<evidence type="ECO:0000256" key="3">
    <source>
        <dbReference type="ARBA" id="ARBA00034247"/>
    </source>
</evidence>
<dbReference type="SMART" id="SM00267">
    <property type="entry name" value="GGDEF"/>
    <property type="match status" value="1"/>
</dbReference>
<dbReference type="NCBIfam" id="TIGR00254">
    <property type="entry name" value="GGDEF"/>
    <property type="match status" value="1"/>
</dbReference>
<dbReference type="GO" id="GO:0006355">
    <property type="term" value="P:regulation of DNA-templated transcription"/>
    <property type="evidence" value="ECO:0007669"/>
    <property type="project" value="InterPro"/>
</dbReference>
<evidence type="ECO:0000256" key="2">
    <source>
        <dbReference type="ARBA" id="ARBA00012528"/>
    </source>
</evidence>
<dbReference type="FunFam" id="3.30.70.270:FF:000001">
    <property type="entry name" value="Diguanylate cyclase domain protein"/>
    <property type="match status" value="1"/>
</dbReference>
<dbReference type="CDD" id="cd00130">
    <property type="entry name" value="PAS"/>
    <property type="match status" value="1"/>
</dbReference>
<proteinExistence type="predicted"/>
<comment type="cofactor">
    <cofactor evidence="1">
        <name>Mg(2+)</name>
        <dbReference type="ChEBI" id="CHEBI:18420"/>
    </cofactor>
</comment>
<dbReference type="InterPro" id="IPR013767">
    <property type="entry name" value="PAS_fold"/>
</dbReference>
<sequence>MLKGSISENLPSSRLDDLDVFMLNQAFAHINSAVIVADLSRKIVMVNAAATSLFGYSEEELLNQSTRMLYADESNFYKTGKDRFNPTAKKENEASHVQYRCKSGRIFQGQTSGGAIKNISGNNAFYIGIILDESYRLSAEETLNQLHKVTSSRDLNYSERVQAILELGCKHFQLPIGIVSKISGNHYEVQNATHPDDALSAGMVFDLTGTYCCHVFKANDVQGFHHVAQSSIAKHPCYENFGLEAYLGAPIFVDGERYGTLNFSSVTKTRSFIRQDYELIRLFSEWIGHEIARNKDLFALEVANTKLVKVASTDELTGLANRRSIEQVLNEQLSYCQSLGSNMSVALIDFDDFKAINDTYGHTVGDDSLRLFSDIAKSHCRKNDCYGRWGGEEFLAVLPQTDLHGASLQIKRVQDSLKNSCLIQTDSAINLTLSVGITEFHPNDRFEDILMRVDKLMYQAKRRGKNCIETG</sequence>
<dbReference type="InterPro" id="IPR003018">
    <property type="entry name" value="GAF"/>
</dbReference>
<feature type="domain" description="PAS" evidence="4">
    <location>
        <begin position="19"/>
        <end position="65"/>
    </location>
</feature>
<dbReference type="EC" id="2.7.7.65" evidence="2"/>
<comment type="catalytic activity">
    <reaction evidence="3">
        <text>2 GTP = 3',3'-c-di-GMP + 2 diphosphate</text>
        <dbReference type="Rhea" id="RHEA:24898"/>
        <dbReference type="ChEBI" id="CHEBI:33019"/>
        <dbReference type="ChEBI" id="CHEBI:37565"/>
        <dbReference type="ChEBI" id="CHEBI:58805"/>
        <dbReference type="EC" id="2.7.7.65"/>
    </reaction>
</comment>
<dbReference type="PANTHER" id="PTHR45138:SF9">
    <property type="entry name" value="DIGUANYLATE CYCLASE DGCM-RELATED"/>
    <property type="match status" value="1"/>
</dbReference>
<dbReference type="SMART" id="SM00065">
    <property type="entry name" value="GAF"/>
    <property type="match status" value="1"/>
</dbReference>
<organism evidence="6 7">
    <name type="scientific">Vibrio genomosp. F6 str. FF-238</name>
    <dbReference type="NCBI Taxonomy" id="1191298"/>
    <lineage>
        <taxon>Bacteria</taxon>
        <taxon>Pseudomonadati</taxon>
        <taxon>Pseudomonadota</taxon>
        <taxon>Gammaproteobacteria</taxon>
        <taxon>Vibrionales</taxon>
        <taxon>Vibrionaceae</taxon>
        <taxon>Vibrio</taxon>
    </lineage>
</organism>
<feature type="domain" description="GGDEF" evidence="5">
    <location>
        <begin position="341"/>
        <end position="471"/>
    </location>
</feature>
<dbReference type="RefSeq" id="WP_017054366.1">
    <property type="nucleotide sequence ID" value="NZ_AJYW02000290.1"/>
</dbReference>
<dbReference type="Proteomes" id="UP000094165">
    <property type="component" value="Unassembled WGS sequence"/>
</dbReference>
<dbReference type="Pfam" id="PF00990">
    <property type="entry name" value="GGDEF"/>
    <property type="match status" value="1"/>
</dbReference>
<dbReference type="SUPFAM" id="SSF55073">
    <property type="entry name" value="Nucleotide cyclase"/>
    <property type="match status" value="1"/>
</dbReference>
<dbReference type="Gene3D" id="3.30.70.270">
    <property type="match status" value="1"/>
</dbReference>
<evidence type="ECO:0000256" key="1">
    <source>
        <dbReference type="ARBA" id="ARBA00001946"/>
    </source>
</evidence>
<keyword evidence="7" id="KW-1185">Reference proteome</keyword>
<dbReference type="InterPro" id="IPR029016">
    <property type="entry name" value="GAF-like_dom_sf"/>
</dbReference>